<reference evidence="1" key="1">
    <citation type="submission" date="2016-05" db="EMBL/GenBank/DDBJ databases">
        <authorList>
            <person name="Lavstsen T."/>
            <person name="Jespersen J.S."/>
        </authorList>
    </citation>
    <scope>NUCLEOTIDE SEQUENCE</scope>
    <source>
        <tissue evidence="1">Brain</tissue>
    </source>
</reference>
<protein>
    <submittedName>
        <fullName evidence="1">Uncharacterized protein</fullName>
    </submittedName>
</protein>
<sequence length="54" mass="5887">MQSVSDRKSQEGSSLYLAELLQRHVPDRALRSSEELLETEIKGAQGLLSGTSSP</sequence>
<proteinExistence type="predicted"/>
<accession>A0A1A8LHC7</accession>
<organism evidence="1">
    <name type="scientific">Nothobranchius pienaari</name>
    <dbReference type="NCBI Taxonomy" id="704102"/>
    <lineage>
        <taxon>Eukaryota</taxon>
        <taxon>Metazoa</taxon>
        <taxon>Chordata</taxon>
        <taxon>Craniata</taxon>
        <taxon>Vertebrata</taxon>
        <taxon>Euteleostomi</taxon>
        <taxon>Actinopterygii</taxon>
        <taxon>Neopterygii</taxon>
        <taxon>Teleostei</taxon>
        <taxon>Neoteleostei</taxon>
        <taxon>Acanthomorphata</taxon>
        <taxon>Ovalentaria</taxon>
        <taxon>Atherinomorphae</taxon>
        <taxon>Cyprinodontiformes</taxon>
        <taxon>Nothobranchiidae</taxon>
        <taxon>Nothobranchius</taxon>
    </lineage>
</organism>
<dbReference type="AlphaFoldDB" id="A0A1A8LHC7"/>
<evidence type="ECO:0000313" key="1">
    <source>
        <dbReference type="EMBL" id="SBR43992.1"/>
    </source>
</evidence>
<name>A0A1A8LHC7_9TELE</name>
<reference evidence="1" key="2">
    <citation type="submission" date="2016-06" db="EMBL/GenBank/DDBJ databases">
        <title>The genome of a short-lived fish provides insights into sex chromosome evolution and the genetic control of aging.</title>
        <authorList>
            <person name="Reichwald K."/>
            <person name="Felder M."/>
            <person name="Petzold A."/>
            <person name="Koch P."/>
            <person name="Groth M."/>
            <person name="Platzer M."/>
        </authorList>
    </citation>
    <scope>NUCLEOTIDE SEQUENCE</scope>
    <source>
        <tissue evidence="1">Brain</tissue>
    </source>
</reference>
<gene>
    <name evidence="1" type="primary">Nfu_g_1_023021</name>
</gene>
<dbReference type="EMBL" id="HAEF01006610">
    <property type="protein sequence ID" value="SBR43992.1"/>
    <property type="molecule type" value="Transcribed_RNA"/>
</dbReference>